<evidence type="ECO:0000313" key="2">
    <source>
        <dbReference type="Proteomes" id="UP000403266"/>
    </source>
</evidence>
<dbReference type="AlphaFoldDB" id="A0A5N7MNN0"/>
<dbReference type="RefSeq" id="WP_152714040.1">
    <property type="nucleotide sequence ID" value="NZ_VOSJ01000141.1"/>
</dbReference>
<organism evidence="1 2">
    <name type="scientific">Microvirga tunisiensis</name>
    <dbReference type="NCBI Taxonomy" id="2108360"/>
    <lineage>
        <taxon>Bacteria</taxon>
        <taxon>Pseudomonadati</taxon>
        <taxon>Pseudomonadota</taxon>
        <taxon>Alphaproteobacteria</taxon>
        <taxon>Hyphomicrobiales</taxon>
        <taxon>Methylobacteriaceae</taxon>
        <taxon>Microvirga</taxon>
    </lineage>
</organism>
<gene>
    <name evidence="1" type="ORF">FS320_21765</name>
</gene>
<comment type="caution">
    <text evidence="1">The sequence shown here is derived from an EMBL/GenBank/DDBJ whole genome shotgun (WGS) entry which is preliminary data.</text>
</comment>
<accession>A0A5N7MNN0</accession>
<name>A0A5N7MNN0_9HYPH</name>
<evidence type="ECO:0000313" key="1">
    <source>
        <dbReference type="EMBL" id="MPR27724.1"/>
    </source>
</evidence>
<dbReference type="EMBL" id="VOSK01000104">
    <property type="protein sequence ID" value="MPR27724.1"/>
    <property type="molecule type" value="Genomic_DNA"/>
</dbReference>
<dbReference type="Proteomes" id="UP000403266">
    <property type="component" value="Unassembled WGS sequence"/>
</dbReference>
<protein>
    <submittedName>
        <fullName evidence="1">Uncharacterized protein</fullName>
    </submittedName>
</protein>
<sequence length="132" mass="14596">MEPRATVPLLPGRFVAILLVGAASITSATAQESFYLYQRNALAGNYTAQRNAAYCLKTAKCEGVIFSRMIEACAWRIVILGSGHHWVNQSDIDNYQDDCVSSLSAQEQGAALAQAEQLFKRIYKRTLPPLDR</sequence>
<dbReference type="OrthoDB" id="7226379at2"/>
<reference evidence="1 2" key="1">
    <citation type="journal article" date="2019" name="Syst. Appl. Microbiol.">
        <title>Microvirga tunisiensis sp. nov., a root nodule symbiotic bacterium isolated from Lupinus micranthus and L. luteus grown in Northern Tunisia.</title>
        <authorList>
            <person name="Msaddak A."/>
            <person name="Rejili M."/>
            <person name="Duran D."/>
            <person name="Mars M."/>
            <person name="Palacios J.M."/>
            <person name="Ruiz-Argueso T."/>
            <person name="Rey L."/>
            <person name="Imperial J."/>
        </authorList>
    </citation>
    <scope>NUCLEOTIDE SEQUENCE [LARGE SCALE GENOMIC DNA]</scope>
    <source>
        <strain evidence="1 2">Lmie10</strain>
    </source>
</reference>
<keyword evidence="2" id="KW-1185">Reference proteome</keyword>
<proteinExistence type="predicted"/>